<evidence type="ECO:0000313" key="2">
    <source>
        <dbReference type="EMBL" id="RED45557.1"/>
    </source>
</evidence>
<dbReference type="OrthoDB" id="9778341at2"/>
<dbReference type="Proteomes" id="UP000256980">
    <property type="component" value="Unassembled WGS sequence"/>
</dbReference>
<evidence type="ECO:0000256" key="1">
    <source>
        <dbReference type="SAM" id="Phobius"/>
    </source>
</evidence>
<keyword evidence="1" id="KW-0472">Membrane</keyword>
<feature type="transmembrane region" description="Helical" evidence="1">
    <location>
        <begin position="184"/>
        <end position="204"/>
    </location>
</feature>
<accession>A0A3D9H7S9</accession>
<organism evidence="2 3">
    <name type="scientific">Winogradskyella eximia</name>
    <dbReference type="NCBI Taxonomy" id="262006"/>
    <lineage>
        <taxon>Bacteria</taxon>
        <taxon>Pseudomonadati</taxon>
        <taxon>Bacteroidota</taxon>
        <taxon>Flavobacteriia</taxon>
        <taxon>Flavobacteriales</taxon>
        <taxon>Flavobacteriaceae</taxon>
        <taxon>Winogradskyella</taxon>
    </lineage>
</organism>
<proteinExistence type="predicted"/>
<reference evidence="2 3" key="1">
    <citation type="submission" date="2018-07" db="EMBL/GenBank/DDBJ databases">
        <title>Genomic Encyclopedia of Type Strains, Phase III (KMG-III): the genomes of soil and plant-associated and newly described type strains.</title>
        <authorList>
            <person name="Whitman W."/>
        </authorList>
    </citation>
    <scope>NUCLEOTIDE SEQUENCE [LARGE SCALE GENOMIC DNA]</scope>
    <source>
        <strain evidence="2 3">CECT 7946</strain>
    </source>
</reference>
<keyword evidence="1" id="KW-1133">Transmembrane helix</keyword>
<keyword evidence="3" id="KW-1185">Reference proteome</keyword>
<sequence length="363" mass="41766">MNAELENLQATIKRKYSFKYKPECSESFKTDIKESQIIPLTIEVFKILEWPVVFKDKNSVEAKIKANWNKLTEKITITKKVSGRIEVHSKTVKGGNFTDFGRNSKRTGLFILLFKKLATEYNESGKLVELETELEQQDSWADYEIPTELPKPKEFPKPNVTLSIIGGLIIAILFGYFVAFLSVYFIYIIGIYELCIGIGIGYLFGEVLKKTNYVEFKSIQFMVGGMLIIMFITSQFTAYKWMISENNIPGIGFFEFIKMQLEHGLTLKDLNTGWIGLTLSWLFQIVFPYFLAIAKIAGTTANFIIEKIPEEVLEYTIYLFDMGKLESEVRAELSQKGWKKRSDQDDVFQAIAEISAFQQMNRE</sequence>
<feature type="transmembrane region" description="Helical" evidence="1">
    <location>
        <begin position="274"/>
        <end position="294"/>
    </location>
</feature>
<name>A0A3D9H7S9_9FLAO</name>
<evidence type="ECO:0000313" key="3">
    <source>
        <dbReference type="Proteomes" id="UP000256980"/>
    </source>
</evidence>
<keyword evidence="1" id="KW-0812">Transmembrane</keyword>
<comment type="caution">
    <text evidence="2">The sequence shown here is derived from an EMBL/GenBank/DDBJ whole genome shotgun (WGS) entry which is preliminary data.</text>
</comment>
<protein>
    <submittedName>
        <fullName evidence="2">Uncharacterized protein</fullName>
    </submittedName>
</protein>
<dbReference type="EMBL" id="QRDV01000002">
    <property type="protein sequence ID" value="RED45557.1"/>
    <property type="molecule type" value="Genomic_DNA"/>
</dbReference>
<gene>
    <name evidence="2" type="ORF">DFQ10_102433</name>
</gene>
<feature type="transmembrane region" description="Helical" evidence="1">
    <location>
        <begin position="160"/>
        <end position="178"/>
    </location>
</feature>
<dbReference type="AlphaFoldDB" id="A0A3D9H7S9"/>
<dbReference type="RefSeq" id="WP_115816854.1">
    <property type="nucleotide sequence ID" value="NZ_QRDV01000002.1"/>
</dbReference>
<feature type="transmembrane region" description="Helical" evidence="1">
    <location>
        <begin position="216"/>
        <end position="236"/>
    </location>
</feature>